<dbReference type="Gene3D" id="2.120.10.30">
    <property type="entry name" value="TolB, C-terminal domain"/>
    <property type="match status" value="1"/>
</dbReference>
<sequence>MTVGGAPDCKANLLKEPEDAIITPRGQLVVADTENNRVLIWDQVPEPGSTTDATFVVGQASKGACTRNAGRTAPDEFTLSGPTSVWSDGVQLVVVDRGNQRVLIFDFPTADFPAAKRVIGQSNFNDSLPDAGLGIATNVGLSSPRSIDVRDSGQMAVADTENNRVLIWDTFPATDGQAADQVIGQDDFTGSGLNAGGSPAANTLSSPTGVRFDGRNLIVVDSDNSRVLVFRSTN</sequence>
<dbReference type="Pfam" id="PF01436">
    <property type="entry name" value="NHL"/>
    <property type="match status" value="2"/>
</dbReference>
<organism evidence="2 3">
    <name type="scientific">Ramlibacter henchirensis</name>
    <dbReference type="NCBI Taxonomy" id="204072"/>
    <lineage>
        <taxon>Bacteria</taxon>
        <taxon>Pseudomonadati</taxon>
        <taxon>Pseudomonadota</taxon>
        <taxon>Betaproteobacteria</taxon>
        <taxon>Burkholderiales</taxon>
        <taxon>Comamonadaceae</taxon>
        <taxon>Ramlibacter</taxon>
    </lineage>
</organism>
<reference evidence="2 3" key="1">
    <citation type="submission" date="2019-03" db="EMBL/GenBank/DDBJ databases">
        <title>Ramlibacter henchirensis DSM 14656, whole genome shotgun sequence.</title>
        <authorList>
            <person name="Zhang X."/>
            <person name="Feng G."/>
            <person name="Zhu H."/>
        </authorList>
    </citation>
    <scope>NUCLEOTIDE SEQUENCE [LARGE SCALE GENOMIC DNA]</scope>
    <source>
        <strain evidence="2 3">DSM 14656</strain>
    </source>
</reference>
<keyword evidence="3" id="KW-1185">Reference proteome</keyword>
<dbReference type="GO" id="GO:0000209">
    <property type="term" value="P:protein polyubiquitination"/>
    <property type="evidence" value="ECO:0007669"/>
    <property type="project" value="TreeGrafter"/>
</dbReference>
<dbReference type="InterPro" id="IPR050952">
    <property type="entry name" value="TRIM-NHL_E3_ligases"/>
</dbReference>
<dbReference type="OrthoDB" id="9774579at2"/>
<dbReference type="Proteomes" id="UP000298180">
    <property type="component" value="Unassembled WGS sequence"/>
</dbReference>
<keyword evidence="1" id="KW-0677">Repeat</keyword>
<protein>
    <recommendedName>
        <fullName evidence="4">NHL repeat containing protein</fullName>
    </recommendedName>
</protein>
<dbReference type="SUPFAM" id="SSF75011">
    <property type="entry name" value="3-carboxy-cis,cis-mucoante lactonizing enzyme"/>
    <property type="match status" value="1"/>
</dbReference>
<gene>
    <name evidence="2" type="ORF">EZ313_04920</name>
</gene>
<dbReference type="EMBL" id="SMLM01000001">
    <property type="protein sequence ID" value="TFZ05995.1"/>
    <property type="molecule type" value="Genomic_DNA"/>
</dbReference>
<accession>A0A4Z0C7D1</accession>
<dbReference type="RefSeq" id="WP_135262081.1">
    <property type="nucleotide sequence ID" value="NZ_SMLM01000001.1"/>
</dbReference>
<proteinExistence type="predicted"/>
<name>A0A4Z0C7D1_9BURK</name>
<dbReference type="GO" id="GO:0061630">
    <property type="term" value="F:ubiquitin protein ligase activity"/>
    <property type="evidence" value="ECO:0007669"/>
    <property type="project" value="TreeGrafter"/>
</dbReference>
<dbReference type="GO" id="GO:0043161">
    <property type="term" value="P:proteasome-mediated ubiquitin-dependent protein catabolic process"/>
    <property type="evidence" value="ECO:0007669"/>
    <property type="project" value="TreeGrafter"/>
</dbReference>
<dbReference type="AlphaFoldDB" id="A0A4Z0C7D1"/>
<evidence type="ECO:0000313" key="3">
    <source>
        <dbReference type="Proteomes" id="UP000298180"/>
    </source>
</evidence>
<dbReference type="InterPro" id="IPR011042">
    <property type="entry name" value="6-blade_b-propeller_TolB-like"/>
</dbReference>
<evidence type="ECO:0008006" key="4">
    <source>
        <dbReference type="Google" id="ProtNLM"/>
    </source>
</evidence>
<dbReference type="PANTHER" id="PTHR24104:SF25">
    <property type="entry name" value="PROTEIN LIN-41"/>
    <property type="match status" value="1"/>
</dbReference>
<dbReference type="InterPro" id="IPR001258">
    <property type="entry name" value="NHL_repeat"/>
</dbReference>
<comment type="caution">
    <text evidence="2">The sequence shown here is derived from an EMBL/GenBank/DDBJ whole genome shotgun (WGS) entry which is preliminary data.</text>
</comment>
<evidence type="ECO:0000313" key="2">
    <source>
        <dbReference type="EMBL" id="TFZ05995.1"/>
    </source>
</evidence>
<dbReference type="PANTHER" id="PTHR24104">
    <property type="entry name" value="E3 UBIQUITIN-PROTEIN LIGASE NHLRC1-RELATED"/>
    <property type="match status" value="1"/>
</dbReference>
<dbReference type="Gene3D" id="2.40.10.500">
    <property type="match status" value="1"/>
</dbReference>
<dbReference type="GO" id="GO:0008270">
    <property type="term" value="F:zinc ion binding"/>
    <property type="evidence" value="ECO:0007669"/>
    <property type="project" value="UniProtKB-KW"/>
</dbReference>
<evidence type="ECO:0000256" key="1">
    <source>
        <dbReference type="ARBA" id="ARBA00022737"/>
    </source>
</evidence>